<name>A0A8X6SX02_TRICX</name>
<dbReference type="Gene3D" id="3.30.420.10">
    <property type="entry name" value="Ribonuclease H-like superfamily/Ribonuclease H"/>
    <property type="match status" value="2"/>
</dbReference>
<dbReference type="EMBL" id="BMAU01021350">
    <property type="protein sequence ID" value="GFY18915.1"/>
    <property type="molecule type" value="Genomic_DNA"/>
</dbReference>
<feature type="domain" description="Tc1-like transposase DDE" evidence="1">
    <location>
        <begin position="57"/>
        <end position="123"/>
    </location>
</feature>
<dbReference type="AlphaFoldDB" id="A0A8X6SX02"/>
<proteinExistence type="predicted"/>
<evidence type="ECO:0000313" key="3">
    <source>
        <dbReference type="Proteomes" id="UP000887159"/>
    </source>
</evidence>
<accession>A0A8X6SX02</accession>
<dbReference type="InterPro" id="IPR036397">
    <property type="entry name" value="RNaseH_sf"/>
</dbReference>
<sequence length="174" mass="19667">MLRYPRFEGSVEEPEGIIDERTFEILQNKTQFVHRRDGEKFHSDCVVRTVKHPTKIMIWSVISGKGGGRLDVVKDGAPCHTARSIKAFLAEQNIPLLDWPGNTPDMNPIENIWELMKSEVAKDVITSKTQFLEIIIHVCNHPPQMQETVLSCIDSMPLRTEVLIAAAKGSSPKY</sequence>
<evidence type="ECO:0000259" key="1">
    <source>
        <dbReference type="Pfam" id="PF13358"/>
    </source>
</evidence>
<reference evidence="2" key="1">
    <citation type="submission" date="2020-08" db="EMBL/GenBank/DDBJ databases">
        <title>Multicomponent nature underlies the extraordinary mechanical properties of spider dragline silk.</title>
        <authorList>
            <person name="Kono N."/>
            <person name="Nakamura H."/>
            <person name="Mori M."/>
            <person name="Yoshida Y."/>
            <person name="Ohtoshi R."/>
            <person name="Malay A.D."/>
            <person name="Moran D.A.P."/>
            <person name="Tomita M."/>
            <person name="Numata K."/>
            <person name="Arakawa K."/>
        </authorList>
    </citation>
    <scope>NUCLEOTIDE SEQUENCE</scope>
</reference>
<dbReference type="GO" id="GO:0003676">
    <property type="term" value="F:nucleic acid binding"/>
    <property type="evidence" value="ECO:0007669"/>
    <property type="project" value="InterPro"/>
</dbReference>
<organism evidence="2 3">
    <name type="scientific">Trichonephila clavipes</name>
    <name type="common">Golden silk orbweaver</name>
    <name type="synonym">Nephila clavipes</name>
    <dbReference type="NCBI Taxonomy" id="2585209"/>
    <lineage>
        <taxon>Eukaryota</taxon>
        <taxon>Metazoa</taxon>
        <taxon>Ecdysozoa</taxon>
        <taxon>Arthropoda</taxon>
        <taxon>Chelicerata</taxon>
        <taxon>Arachnida</taxon>
        <taxon>Araneae</taxon>
        <taxon>Araneomorphae</taxon>
        <taxon>Entelegynae</taxon>
        <taxon>Araneoidea</taxon>
        <taxon>Nephilidae</taxon>
        <taxon>Trichonephila</taxon>
    </lineage>
</organism>
<protein>
    <submittedName>
        <fullName evidence="2">Putative transposase like protein</fullName>
    </submittedName>
</protein>
<comment type="caution">
    <text evidence="2">The sequence shown here is derived from an EMBL/GenBank/DDBJ whole genome shotgun (WGS) entry which is preliminary data.</text>
</comment>
<dbReference type="Pfam" id="PF13358">
    <property type="entry name" value="DDE_3"/>
    <property type="match status" value="1"/>
</dbReference>
<gene>
    <name evidence="2" type="primary">KGM_200748</name>
    <name evidence="2" type="ORF">TNCV_3876031</name>
</gene>
<dbReference type="Proteomes" id="UP000887159">
    <property type="component" value="Unassembled WGS sequence"/>
</dbReference>
<evidence type="ECO:0000313" key="2">
    <source>
        <dbReference type="EMBL" id="GFY18915.1"/>
    </source>
</evidence>
<dbReference type="InterPro" id="IPR038717">
    <property type="entry name" value="Tc1-like_DDE_dom"/>
</dbReference>
<keyword evidence="3" id="KW-1185">Reference proteome</keyword>